<evidence type="ECO:0000256" key="10">
    <source>
        <dbReference type="SAM" id="Coils"/>
    </source>
</evidence>
<proteinExistence type="inferred from homology"/>
<keyword evidence="5" id="KW-0547">Nucleotide-binding</keyword>
<evidence type="ECO:0000256" key="2">
    <source>
        <dbReference type="ARBA" id="ARBA00012513"/>
    </source>
</evidence>
<feature type="region of interest" description="Disordered" evidence="11">
    <location>
        <begin position="988"/>
        <end position="1011"/>
    </location>
</feature>
<feature type="region of interest" description="Disordered" evidence="11">
    <location>
        <begin position="794"/>
        <end position="817"/>
    </location>
</feature>
<evidence type="ECO:0000259" key="12">
    <source>
        <dbReference type="PROSITE" id="PS50011"/>
    </source>
</evidence>
<dbReference type="PROSITE" id="PS00108">
    <property type="entry name" value="PROTEIN_KINASE_ST"/>
    <property type="match status" value="1"/>
</dbReference>
<dbReference type="EC" id="2.7.11.1" evidence="2"/>
<dbReference type="GO" id="GO:0005524">
    <property type="term" value="F:ATP binding"/>
    <property type="evidence" value="ECO:0007669"/>
    <property type="project" value="UniProtKB-KW"/>
</dbReference>
<evidence type="ECO:0000256" key="6">
    <source>
        <dbReference type="ARBA" id="ARBA00022777"/>
    </source>
</evidence>
<accession>A0A803VZZ4</accession>
<dbReference type="InterPro" id="IPR000719">
    <property type="entry name" value="Prot_kinase_dom"/>
</dbReference>
<evidence type="ECO:0000256" key="4">
    <source>
        <dbReference type="ARBA" id="ARBA00022679"/>
    </source>
</evidence>
<comment type="catalytic activity">
    <reaction evidence="8">
        <text>L-threonyl-[protein] + ATP = O-phospho-L-threonyl-[protein] + ADP + H(+)</text>
        <dbReference type="Rhea" id="RHEA:46608"/>
        <dbReference type="Rhea" id="RHEA-COMP:11060"/>
        <dbReference type="Rhea" id="RHEA-COMP:11605"/>
        <dbReference type="ChEBI" id="CHEBI:15378"/>
        <dbReference type="ChEBI" id="CHEBI:30013"/>
        <dbReference type="ChEBI" id="CHEBI:30616"/>
        <dbReference type="ChEBI" id="CHEBI:61977"/>
        <dbReference type="ChEBI" id="CHEBI:456216"/>
        <dbReference type="EC" id="2.7.11.1"/>
    </reaction>
</comment>
<evidence type="ECO:0000256" key="5">
    <source>
        <dbReference type="ARBA" id="ARBA00022741"/>
    </source>
</evidence>
<keyword evidence="7" id="KW-0067">ATP-binding</keyword>
<feature type="compositionally biased region" description="Acidic residues" evidence="11">
    <location>
        <begin position="751"/>
        <end position="760"/>
    </location>
</feature>
<reference evidence="13 14" key="1">
    <citation type="journal article" date="2012" name="Nature">
        <title>The genomic landscape of species divergence in Ficedula flycatchers.</title>
        <authorList>
            <person name="Ellegren H."/>
            <person name="Smeds L."/>
            <person name="Burri R."/>
            <person name="Olason P.I."/>
            <person name="Backstrom N."/>
            <person name="Kawakami T."/>
            <person name="Kunstner A."/>
            <person name="Makinen H."/>
            <person name="Nadachowska-Brzyska K."/>
            <person name="Qvarnstrom A."/>
            <person name="Uebbing S."/>
            <person name="Wolf J.B."/>
        </authorList>
    </citation>
    <scope>NUCLEOTIDE SEQUENCE [LARGE SCALE GENOMIC DNA]</scope>
</reference>
<dbReference type="InterPro" id="IPR011009">
    <property type="entry name" value="Kinase-like_dom_sf"/>
</dbReference>
<evidence type="ECO:0000256" key="9">
    <source>
        <dbReference type="ARBA" id="ARBA00048679"/>
    </source>
</evidence>
<feature type="compositionally biased region" description="Basic and acidic residues" evidence="11">
    <location>
        <begin position="761"/>
        <end position="775"/>
    </location>
</feature>
<evidence type="ECO:0000256" key="3">
    <source>
        <dbReference type="ARBA" id="ARBA00022527"/>
    </source>
</evidence>
<dbReference type="PANTHER" id="PTHR44899:SF4">
    <property type="entry name" value="SERINE_THREONINE-PROTEIN KINASE NEK1"/>
    <property type="match status" value="1"/>
</dbReference>
<protein>
    <recommendedName>
        <fullName evidence="2">non-specific serine/threonine protein kinase</fullName>
        <ecNumber evidence="2">2.7.11.1</ecNumber>
    </recommendedName>
</protein>
<feature type="compositionally biased region" description="Basic and acidic residues" evidence="11">
    <location>
        <begin position="641"/>
        <end position="653"/>
    </location>
</feature>
<dbReference type="PANTHER" id="PTHR44899">
    <property type="entry name" value="CAMK FAMILY PROTEIN KINASE"/>
    <property type="match status" value="1"/>
</dbReference>
<keyword evidence="6" id="KW-0418">Kinase</keyword>
<evidence type="ECO:0000313" key="14">
    <source>
        <dbReference type="Proteomes" id="UP000016665"/>
    </source>
</evidence>
<dbReference type="Gene3D" id="1.10.510.10">
    <property type="entry name" value="Transferase(Phosphotransferase) domain 1"/>
    <property type="match status" value="1"/>
</dbReference>
<dbReference type="GO" id="GO:0004674">
    <property type="term" value="F:protein serine/threonine kinase activity"/>
    <property type="evidence" value="ECO:0007669"/>
    <property type="project" value="UniProtKB-KW"/>
</dbReference>
<feature type="region of interest" description="Disordered" evidence="11">
    <location>
        <begin position="640"/>
        <end position="678"/>
    </location>
</feature>
<feature type="compositionally biased region" description="Basic and acidic residues" evidence="11">
    <location>
        <begin position="853"/>
        <end position="878"/>
    </location>
</feature>
<dbReference type="FunFam" id="1.10.510.10:FF:000172">
    <property type="entry name" value="serine/threonine-protein kinase Nek1 isoform X1"/>
    <property type="match status" value="1"/>
</dbReference>
<dbReference type="SUPFAM" id="SSF56112">
    <property type="entry name" value="Protein kinase-like (PK-like)"/>
    <property type="match status" value="1"/>
</dbReference>
<comment type="similarity">
    <text evidence="1">Belongs to the protein kinase superfamily. NEK Ser/Thr protein kinase family. NIMA subfamily.</text>
</comment>
<keyword evidence="3" id="KW-0723">Serine/threonine-protein kinase</keyword>
<evidence type="ECO:0000313" key="13">
    <source>
        <dbReference type="Ensembl" id="ENSFALP00000028300.1"/>
    </source>
</evidence>
<dbReference type="Pfam" id="PF00069">
    <property type="entry name" value="Pkinase"/>
    <property type="match status" value="1"/>
</dbReference>
<reference evidence="13" key="3">
    <citation type="submission" date="2025-09" db="UniProtKB">
        <authorList>
            <consortium name="Ensembl"/>
        </authorList>
    </citation>
    <scope>IDENTIFICATION</scope>
</reference>
<feature type="coiled-coil region" evidence="10">
    <location>
        <begin position="499"/>
        <end position="537"/>
    </location>
</feature>
<name>A0A803VZZ4_FICAL</name>
<keyword evidence="14" id="KW-1185">Reference proteome</keyword>
<dbReference type="GeneTree" id="ENSGT00940000158460"/>
<feature type="region of interest" description="Disordered" evidence="11">
    <location>
        <begin position="1057"/>
        <end position="1086"/>
    </location>
</feature>
<sequence>MPKNGCLYIVMDYCEGGDLFKKINAQKGILFSEDQILDWFVQICLALKHIHDRKILHRDIKSQNIFLTKDGTIQLGDFGIARVLNSTAELARTCIGTPYYLSPEICQNKPYNNKSDIWALGCVLYEMCTLKHAFEAGNMKNLVLKIISGPFPPVSMHYSYDLRNLLSQLFKRNPRNRPSVNSILEKNFIAKRVEKFLTPELIAEEFDHKIFHKFGPHASPAKRPVQEQTLTSVAPAQKITKPAAKYGVPLTIRKSCGAPKKPNEKKPLTKIRQEPSKKKRLELPEKRQREQISLPKADEMRRLEKERMERINRAREQGWRNVLGSGGSGVKAPYYVGGGGVGPFPVSSRGRYEHYHAIFDQMQQQKENVFRLAEEREAKLRAKLQDRGVVERQKGWIAADREKQVEEFWQRKREAMENKARAQGHMGTLQNVADTYGGRSISARGRKSRNKEEEEYLARLRQIRLQNFNERQQIRAKLRGDKTFTLQSEAVSSDGQDSSEEAELKRKKIEAQKAQANARAAVLKEQLERKRKEAYEREKRAWEEHLIAKGIKNPNVPFHVEATEHSPVNGLQEPGAALPKPQLPVKPGVPVISMTSALKEVGVDEHVITAIQESEEEIKKPDFTIQNKREILRRLNQNLKAQEDEKGKKEGKNTSESAGSENGREQQGDQPPLGDRKKWESGASELVVPLAQLSMEDSLSGTECQTLGEVIKLDIGEPHRKVWGKSPTDSVLRILGEAELQLQTDILEEQDEINDTAELLEGDHQSSSEKKEEKAFSPVEAQSAVPVDVAKSVMTVPEESQRTEATLVQSKPIMLDEPDDLEAEVLEEMEDKMHQSKENKEFPSTVNEVWVKEKEDTTQHDGMSEAALEKEALDKVQPQKETPAEACSSDSQPAEPLFQRIIQPTAVPTASPVLSSQSSQEESFVPRSRSISPARNKGKSSLLIGLSTGLFDANDPKMLRTCSLPDLCKLYRTLVDVPSVADVQHQHNLETDDTEDEQAKEGPSDSEDIMFGETDTDLQELRDSMEQLLREQPSEELSEEEESTLKANAMECITNGTELDEGDENNPSSESALNEEWQSDNSDGEIASECEECDSIFSHLEELRYNLEQEIGFDKLIEVYEKIKAILEDEDENIDICSTIVQTVLGNEHKHLYAKILHLVMADGAYQEGNDE</sequence>
<dbReference type="SMART" id="SM00220">
    <property type="entry name" value="S_TKc"/>
    <property type="match status" value="1"/>
</dbReference>
<comment type="catalytic activity">
    <reaction evidence="9">
        <text>L-seryl-[protein] + ATP = O-phospho-L-seryl-[protein] + ADP + H(+)</text>
        <dbReference type="Rhea" id="RHEA:17989"/>
        <dbReference type="Rhea" id="RHEA-COMP:9863"/>
        <dbReference type="Rhea" id="RHEA-COMP:11604"/>
        <dbReference type="ChEBI" id="CHEBI:15378"/>
        <dbReference type="ChEBI" id="CHEBI:29999"/>
        <dbReference type="ChEBI" id="CHEBI:30616"/>
        <dbReference type="ChEBI" id="CHEBI:83421"/>
        <dbReference type="ChEBI" id="CHEBI:456216"/>
        <dbReference type="EC" id="2.7.11.1"/>
    </reaction>
</comment>
<dbReference type="InterPro" id="IPR051131">
    <property type="entry name" value="NEK_Ser/Thr_kinase_NIMA"/>
</dbReference>
<evidence type="ECO:0000256" key="7">
    <source>
        <dbReference type="ARBA" id="ARBA00022840"/>
    </source>
</evidence>
<organism evidence="13 14">
    <name type="scientific">Ficedula albicollis</name>
    <name type="common">Collared flycatcher</name>
    <name type="synonym">Muscicapa albicollis</name>
    <dbReference type="NCBI Taxonomy" id="59894"/>
    <lineage>
        <taxon>Eukaryota</taxon>
        <taxon>Metazoa</taxon>
        <taxon>Chordata</taxon>
        <taxon>Craniata</taxon>
        <taxon>Vertebrata</taxon>
        <taxon>Euteleostomi</taxon>
        <taxon>Archelosauria</taxon>
        <taxon>Archosauria</taxon>
        <taxon>Dinosauria</taxon>
        <taxon>Saurischia</taxon>
        <taxon>Theropoda</taxon>
        <taxon>Coelurosauria</taxon>
        <taxon>Aves</taxon>
        <taxon>Neognathae</taxon>
        <taxon>Neoaves</taxon>
        <taxon>Telluraves</taxon>
        <taxon>Australaves</taxon>
        <taxon>Passeriformes</taxon>
        <taxon>Muscicapidae</taxon>
        <taxon>Ficedula</taxon>
    </lineage>
</organism>
<feature type="domain" description="Protein kinase" evidence="12">
    <location>
        <begin position="1"/>
        <end position="189"/>
    </location>
</feature>
<feature type="region of interest" description="Disordered" evidence="11">
    <location>
        <begin position="253"/>
        <end position="287"/>
    </location>
</feature>
<dbReference type="Ensembl" id="ENSFALT00000044674.1">
    <property type="protein sequence ID" value="ENSFALP00000028300.1"/>
    <property type="gene ID" value="ENSFALG00000011390.2"/>
</dbReference>
<dbReference type="InterPro" id="IPR008271">
    <property type="entry name" value="Ser/Thr_kinase_AS"/>
</dbReference>
<feature type="compositionally biased region" description="Polar residues" evidence="11">
    <location>
        <begin position="906"/>
        <end position="922"/>
    </location>
</feature>
<feature type="region of interest" description="Disordered" evidence="11">
    <location>
        <begin position="853"/>
        <end position="939"/>
    </location>
</feature>
<evidence type="ECO:0000256" key="1">
    <source>
        <dbReference type="ARBA" id="ARBA00010886"/>
    </source>
</evidence>
<evidence type="ECO:0000256" key="8">
    <source>
        <dbReference type="ARBA" id="ARBA00047899"/>
    </source>
</evidence>
<keyword evidence="4" id="KW-0808">Transferase</keyword>
<feature type="region of interest" description="Disordered" evidence="11">
    <location>
        <begin position="751"/>
        <end position="782"/>
    </location>
</feature>
<keyword evidence="10" id="KW-0175">Coiled coil</keyword>
<dbReference type="Proteomes" id="UP000016665">
    <property type="component" value="Chromosome 4"/>
</dbReference>
<reference evidence="13" key="2">
    <citation type="submission" date="2025-08" db="UniProtKB">
        <authorList>
            <consortium name="Ensembl"/>
        </authorList>
    </citation>
    <scope>IDENTIFICATION</scope>
</reference>
<gene>
    <name evidence="13" type="primary">NEK1</name>
</gene>
<feature type="compositionally biased region" description="Basic and acidic residues" evidence="11">
    <location>
        <begin position="261"/>
        <end position="287"/>
    </location>
</feature>
<evidence type="ECO:0000256" key="11">
    <source>
        <dbReference type="SAM" id="MobiDB-lite"/>
    </source>
</evidence>
<dbReference type="AlphaFoldDB" id="A0A803VZZ4"/>
<dbReference type="PROSITE" id="PS50011">
    <property type="entry name" value="PROTEIN_KINASE_DOM"/>
    <property type="match status" value="1"/>
</dbReference>